<dbReference type="EMBL" id="MLJW01000019">
    <property type="protein sequence ID" value="OIR11754.1"/>
    <property type="molecule type" value="Genomic_DNA"/>
</dbReference>
<gene>
    <name evidence="1" type="ORF">GALL_66100</name>
</gene>
<reference evidence="1" key="1">
    <citation type="submission" date="2016-10" db="EMBL/GenBank/DDBJ databases">
        <title>Sequence of Gallionella enrichment culture.</title>
        <authorList>
            <person name="Poehlein A."/>
            <person name="Muehling M."/>
            <person name="Daniel R."/>
        </authorList>
    </citation>
    <scope>NUCLEOTIDE SEQUENCE</scope>
</reference>
<accession>A0A1J5STB0</accession>
<organism evidence="1">
    <name type="scientific">mine drainage metagenome</name>
    <dbReference type="NCBI Taxonomy" id="410659"/>
    <lineage>
        <taxon>unclassified sequences</taxon>
        <taxon>metagenomes</taxon>
        <taxon>ecological metagenomes</taxon>
    </lineage>
</organism>
<proteinExistence type="predicted"/>
<comment type="caution">
    <text evidence="1">The sequence shown here is derived from an EMBL/GenBank/DDBJ whole genome shotgun (WGS) entry which is preliminary data.</text>
</comment>
<sequence length="92" mass="10444">MGSSNDNTPFTPNQSWRLADNVDFIEAQFSLGDFCLNRFPENLQFARSIQNADSVAGLKTALKPILHLLYTERNDLAEEFTLLIHQINQTTD</sequence>
<protein>
    <submittedName>
        <fullName evidence="1">Uncharacterized protein</fullName>
    </submittedName>
</protein>
<dbReference type="AlphaFoldDB" id="A0A1J5STB0"/>
<evidence type="ECO:0000313" key="1">
    <source>
        <dbReference type="EMBL" id="OIR11754.1"/>
    </source>
</evidence>
<name>A0A1J5STB0_9ZZZZ</name>